<dbReference type="Proteomes" id="UP000545507">
    <property type="component" value="Unassembled WGS sequence"/>
</dbReference>
<protein>
    <submittedName>
        <fullName evidence="1">Uncharacterized protein</fullName>
    </submittedName>
</protein>
<name>A0A7Y8KX99_9BURK</name>
<proteinExistence type="predicted"/>
<accession>A0A7Y8KX99</accession>
<organism evidence="1 2">
    <name type="scientific">Hydrogenophaga aromaticivorans</name>
    <dbReference type="NCBI Taxonomy" id="2610898"/>
    <lineage>
        <taxon>Bacteria</taxon>
        <taxon>Pseudomonadati</taxon>
        <taxon>Pseudomonadota</taxon>
        <taxon>Betaproteobacteria</taxon>
        <taxon>Burkholderiales</taxon>
        <taxon>Comamonadaceae</taxon>
        <taxon>Hydrogenophaga</taxon>
    </lineage>
</organism>
<sequence length="118" mass="12923">MARYEYNAQTGETTEHEDLPVVYPSPAELQAQYTATLDAFIDATAKMRGYDNRVTCALRAGYPGPLQAEGQAFALWMESCYAAGRQVLADVMSGARTLPTPEAFIAEMPPMVWPEAAQ</sequence>
<dbReference type="AlphaFoldDB" id="A0A7Y8KX99"/>
<dbReference type="EMBL" id="VYGV01000006">
    <property type="protein sequence ID" value="NWF45372.1"/>
    <property type="molecule type" value="Genomic_DNA"/>
</dbReference>
<dbReference type="RefSeq" id="WP_177135220.1">
    <property type="nucleotide sequence ID" value="NZ_VYGV01000006.1"/>
</dbReference>
<reference evidence="1 2" key="1">
    <citation type="submission" date="2019-09" db="EMBL/GenBank/DDBJ databases">
        <title>Hydrogenophaga aromatica sp. nov., isolated from a para-xylene-degrading enrichment culture.</title>
        <authorList>
            <person name="Tancsics A."/>
            <person name="Banerjee S."/>
        </authorList>
    </citation>
    <scope>NUCLEOTIDE SEQUENCE [LARGE SCALE GENOMIC DNA]</scope>
    <source>
        <strain evidence="1 2">D2P1</strain>
    </source>
</reference>
<evidence type="ECO:0000313" key="2">
    <source>
        <dbReference type="Proteomes" id="UP000545507"/>
    </source>
</evidence>
<keyword evidence="2" id="KW-1185">Reference proteome</keyword>
<evidence type="ECO:0000313" key="1">
    <source>
        <dbReference type="EMBL" id="NWF45372.1"/>
    </source>
</evidence>
<comment type="caution">
    <text evidence="1">The sequence shown here is derived from an EMBL/GenBank/DDBJ whole genome shotgun (WGS) entry which is preliminary data.</text>
</comment>
<gene>
    <name evidence="1" type="ORF">F3K02_08945</name>
</gene>